<dbReference type="AlphaFoldDB" id="A0A8T5GFC3"/>
<keyword evidence="1" id="KW-1133">Transmembrane helix</keyword>
<dbReference type="Proteomes" id="UP000722459">
    <property type="component" value="Unassembled WGS sequence"/>
</dbReference>
<comment type="caution">
    <text evidence="2">The sequence shown here is derived from an EMBL/GenBank/DDBJ whole genome shotgun (WGS) entry which is preliminary data.</text>
</comment>
<sequence length="540" mass="57469">MFRAQGTIEYLLIIAIVVVIALVVVGLLIGFLNQGSQVDQTANQTYWQTQPLAILESQKNDNGELLIVLKNNTGNNITLTQITINESIYDIEDTFLAQNDKKTILLNGQTITATNTPYIKLSYTTPQGLNKTQTSSQTLNPQNTTNDLVASTQYINLIEENCFDWDDTTPHTICTCDDLNTIDYNSTTLGWTYILQNNLNFSNCDSTYNTDDGWRPIGTEAAKFSGNFLGNNKTITNVYVNKPDTDYVGLFGYINSNSSDINNLGMIDSNITGQNYVGGINGRNGTVNNSYNTGTTNGTGSRTGGINGSSGTINNSYNTGIVNGTNYTGGINGNGGTINNSYNTGTTNGTQYVGGINGASGTINNSYNTGTTNGTTYIAGINGIQGTTNNSYNTGTITGTGNNIGGINGGYGTVNNSYNLGNIKGASNVGGIIGYFAAEKSVINSFSTGSLKGTSSSTNFGTIGYDGGGTITNIYWYDSNSIDSASPSECIQGGSTNCTYLDDTNYTQLFTSTTDIYDTAPAWDGNWVWSGSAYPTLSWE</sequence>
<organism evidence="2 3">
    <name type="scientific">Candidatus Iainarchaeum sp</name>
    <dbReference type="NCBI Taxonomy" id="3101447"/>
    <lineage>
        <taxon>Archaea</taxon>
        <taxon>Candidatus Iainarchaeota</taxon>
        <taxon>Candidatus Iainarchaeia</taxon>
        <taxon>Candidatus Iainarchaeales</taxon>
        <taxon>Candidatus Iainarchaeaceae</taxon>
        <taxon>Candidatus Iainarchaeum</taxon>
    </lineage>
</organism>
<evidence type="ECO:0000256" key="1">
    <source>
        <dbReference type="SAM" id="Phobius"/>
    </source>
</evidence>
<evidence type="ECO:0008006" key="4">
    <source>
        <dbReference type="Google" id="ProtNLM"/>
    </source>
</evidence>
<gene>
    <name evidence="2" type="ORF">HON47_03740</name>
</gene>
<reference evidence="2" key="1">
    <citation type="journal article" date="2021" name="ISME J.">
        <title>Mercury methylation by metabolically versatile and cosmopolitan marine bacteria.</title>
        <authorList>
            <person name="Lin H."/>
            <person name="Ascher D.B."/>
            <person name="Myung Y."/>
            <person name="Lamborg C.H."/>
            <person name="Hallam S.J."/>
            <person name="Gionfriddo C.M."/>
            <person name="Holt K.E."/>
            <person name="Moreau J.W."/>
        </authorList>
    </citation>
    <scope>NUCLEOTIDE SEQUENCE</scope>
    <source>
        <strain evidence="2">SI075_bin30</strain>
    </source>
</reference>
<protein>
    <recommendedName>
        <fullName evidence="4">GLUG domain-containing protein</fullName>
    </recommendedName>
</protein>
<dbReference type="EMBL" id="JABJNZ010000048">
    <property type="protein sequence ID" value="MBT4870659.1"/>
    <property type="molecule type" value="Genomic_DNA"/>
</dbReference>
<keyword evidence="1" id="KW-0812">Transmembrane</keyword>
<dbReference type="Gene3D" id="2.160.20.110">
    <property type="match status" value="2"/>
</dbReference>
<feature type="transmembrane region" description="Helical" evidence="1">
    <location>
        <begin position="12"/>
        <end position="32"/>
    </location>
</feature>
<name>A0A8T5GFC3_9ARCH</name>
<proteinExistence type="predicted"/>
<evidence type="ECO:0000313" key="2">
    <source>
        <dbReference type="EMBL" id="MBT4870659.1"/>
    </source>
</evidence>
<accession>A0A8T5GFC3</accession>
<evidence type="ECO:0000313" key="3">
    <source>
        <dbReference type="Proteomes" id="UP000722459"/>
    </source>
</evidence>
<keyword evidence="1" id="KW-0472">Membrane</keyword>